<reference evidence="2 3" key="1">
    <citation type="journal article" date="2019" name="Int. J. Syst. Evol. Microbiol.">
        <title>The Global Catalogue of Microorganisms (GCM) 10K type strain sequencing project: providing services to taxonomists for standard genome sequencing and annotation.</title>
        <authorList>
            <consortium name="The Broad Institute Genomics Platform"/>
            <consortium name="The Broad Institute Genome Sequencing Center for Infectious Disease"/>
            <person name="Wu L."/>
            <person name="Ma J."/>
        </authorList>
    </citation>
    <scope>NUCLEOTIDE SEQUENCE [LARGE SCALE GENOMIC DNA]</scope>
    <source>
        <strain evidence="2 3">JCM 14046</strain>
    </source>
</reference>
<evidence type="ECO:0000256" key="1">
    <source>
        <dbReference type="SAM" id="Phobius"/>
    </source>
</evidence>
<gene>
    <name evidence="2" type="ORF">GCM10009737_00490</name>
</gene>
<protein>
    <submittedName>
        <fullName evidence="2">Uncharacterized protein</fullName>
    </submittedName>
</protein>
<dbReference type="Proteomes" id="UP001501612">
    <property type="component" value="Unassembled WGS sequence"/>
</dbReference>
<dbReference type="RefSeq" id="WP_344002022.1">
    <property type="nucleotide sequence ID" value="NZ_BAAAMY010000001.1"/>
</dbReference>
<sequence length="185" mass="20158">MTTAAQLAAEVRTAIADQPYTVVDETPEGFSMHIDVVDARWWSLFHRNGLKKTWRWDVKVKDGGTYSVTDKAAEVRWQAGADVGGGVPRPTLKFAAEFSGGTAVQVSKQKVWAFDDSGRFTNVVDYSFDSREGNELINTVAQRMGLRRTMNTRAKIALYVAVFAAVGTALGGLWALVLALTGNLG</sequence>
<keyword evidence="1" id="KW-0812">Transmembrane</keyword>
<accession>A0ABN2NUN9</accession>
<proteinExistence type="predicted"/>
<dbReference type="EMBL" id="BAAAMY010000001">
    <property type="protein sequence ID" value="GAA1903737.1"/>
    <property type="molecule type" value="Genomic_DNA"/>
</dbReference>
<organism evidence="2 3">
    <name type="scientific">Nocardioides lentus</name>
    <dbReference type="NCBI Taxonomy" id="338077"/>
    <lineage>
        <taxon>Bacteria</taxon>
        <taxon>Bacillati</taxon>
        <taxon>Actinomycetota</taxon>
        <taxon>Actinomycetes</taxon>
        <taxon>Propionibacteriales</taxon>
        <taxon>Nocardioidaceae</taxon>
        <taxon>Nocardioides</taxon>
    </lineage>
</organism>
<evidence type="ECO:0000313" key="2">
    <source>
        <dbReference type="EMBL" id="GAA1903737.1"/>
    </source>
</evidence>
<comment type="caution">
    <text evidence="2">The sequence shown here is derived from an EMBL/GenBank/DDBJ whole genome shotgun (WGS) entry which is preliminary data.</text>
</comment>
<feature type="transmembrane region" description="Helical" evidence="1">
    <location>
        <begin position="156"/>
        <end position="180"/>
    </location>
</feature>
<evidence type="ECO:0000313" key="3">
    <source>
        <dbReference type="Proteomes" id="UP001501612"/>
    </source>
</evidence>
<keyword evidence="1" id="KW-1133">Transmembrane helix</keyword>
<keyword evidence="3" id="KW-1185">Reference proteome</keyword>
<name>A0ABN2NUN9_9ACTN</name>
<keyword evidence="1" id="KW-0472">Membrane</keyword>